<sequence>MPPSLSPSLRSTPVSSGQLIGNPISHRSHHGTTKLYYLFPLQSSPPNQTKCLKHRTPPGTQSQPPPKKLPPMTVLEDKGFIS</sequence>
<proteinExistence type="predicted"/>
<reference evidence="2" key="1">
    <citation type="submission" date="2021-01" db="EMBL/GenBank/DDBJ databases">
        <authorList>
            <consortium name="Genoscope - CEA"/>
            <person name="William W."/>
        </authorList>
    </citation>
    <scope>NUCLEOTIDE SEQUENCE</scope>
</reference>
<name>A0A816UM14_BRANA</name>
<dbReference type="Proteomes" id="UP001295469">
    <property type="component" value="Chromosome C08"/>
</dbReference>
<dbReference type="EMBL" id="HG994372">
    <property type="protein sequence ID" value="CAF2109978.1"/>
    <property type="molecule type" value="Genomic_DNA"/>
</dbReference>
<organism evidence="2">
    <name type="scientific">Brassica napus</name>
    <name type="common">Rape</name>
    <dbReference type="NCBI Taxonomy" id="3708"/>
    <lineage>
        <taxon>Eukaryota</taxon>
        <taxon>Viridiplantae</taxon>
        <taxon>Streptophyta</taxon>
        <taxon>Embryophyta</taxon>
        <taxon>Tracheophyta</taxon>
        <taxon>Spermatophyta</taxon>
        <taxon>Magnoliopsida</taxon>
        <taxon>eudicotyledons</taxon>
        <taxon>Gunneridae</taxon>
        <taxon>Pentapetalae</taxon>
        <taxon>rosids</taxon>
        <taxon>malvids</taxon>
        <taxon>Brassicales</taxon>
        <taxon>Brassicaceae</taxon>
        <taxon>Brassiceae</taxon>
        <taxon>Brassica</taxon>
    </lineage>
</organism>
<protein>
    <submittedName>
        <fullName evidence="2">(rape) hypothetical protein</fullName>
    </submittedName>
</protein>
<feature type="compositionally biased region" description="Low complexity" evidence="1">
    <location>
        <begin position="1"/>
        <end position="16"/>
    </location>
</feature>
<gene>
    <name evidence="2" type="ORF">DARMORV10_C08P21570.1</name>
</gene>
<evidence type="ECO:0000256" key="1">
    <source>
        <dbReference type="SAM" id="MobiDB-lite"/>
    </source>
</evidence>
<feature type="region of interest" description="Disordered" evidence="1">
    <location>
        <begin position="1"/>
        <end position="27"/>
    </location>
</feature>
<evidence type="ECO:0000313" key="2">
    <source>
        <dbReference type="EMBL" id="CAF2109978.1"/>
    </source>
</evidence>
<feature type="region of interest" description="Disordered" evidence="1">
    <location>
        <begin position="46"/>
        <end position="82"/>
    </location>
</feature>
<accession>A0A816UM14</accession>
<dbReference type="AlphaFoldDB" id="A0A816UM14"/>